<reference evidence="3" key="2">
    <citation type="journal article" date="2008" name="Nucleic Acids Res.">
        <title>The rice annotation project database (RAP-DB): 2008 update.</title>
        <authorList>
            <consortium name="The rice annotation project (RAP)"/>
        </authorList>
    </citation>
    <scope>GENOME REANNOTATION</scope>
    <source>
        <strain evidence="3">cv. Nipponbare</strain>
    </source>
</reference>
<evidence type="ECO:0000256" key="1">
    <source>
        <dbReference type="SAM" id="MobiDB-lite"/>
    </source>
</evidence>
<name>Q94H44_ORYSJ</name>
<protein>
    <submittedName>
        <fullName evidence="2">Uncharacterized protein</fullName>
    </submittedName>
</protein>
<accession>Q94H44</accession>
<feature type="region of interest" description="Disordered" evidence="1">
    <location>
        <begin position="1"/>
        <end position="122"/>
    </location>
</feature>
<reference evidence="3" key="1">
    <citation type="journal article" date="2005" name="Nature">
        <title>The map-based sequence of the rice genome.</title>
        <authorList>
            <consortium name="International rice genome sequencing project (IRGSP)"/>
            <person name="Matsumoto T."/>
            <person name="Wu J."/>
            <person name="Kanamori H."/>
            <person name="Katayose Y."/>
            <person name="Fujisawa M."/>
            <person name="Namiki N."/>
            <person name="Mizuno H."/>
            <person name="Yamamoto K."/>
            <person name="Antonio B.A."/>
            <person name="Baba T."/>
            <person name="Sakata K."/>
            <person name="Nagamura Y."/>
            <person name="Aoki H."/>
            <person name="Arikawa K."/>
            <person name="Arita K."/>
            <person name="Bito T."/>
            <person name="Chiden Y."/>
            <person name="Fujitsuka N."/>
            <person name="Fukunaka R."/>
            <person name="Hamada M."/>
            <person name="Harada C."/>
            <person name="Hayashi A."/>
            <person name="Hijishita S."/>
            <person name="Honda M."/>
            <person name="Hosokawa S."/>
            <person name="Ichikawa Y."/>
            <person name="Idonuma A."/>
            <person name="Iijima M."/>
            <person name="Ikeda M."/>
            <person name="Ikeno M."/>
            <person name="Ito K."/>
            <person name="Ito S."/>
            <person name="Ito T."/>
            <person name="Ito Y."/>
            <person name="Ito Y."/>
            <person name="Iwabuchi A."/>
            <person name="Kamiya K."/>
            <person name="Karasawa W."/>
            <person name="Kurita K."/>
            <person name="Katagiri S."/>
            <person name="Kikuta A."/>
            <person name="Kobayashi H."/>
            <person name="Kobayashi N."/>
            <person name="Machita K."/>
            <person name="Maehara T."/>
            <person name="Masukawa M."/>
            <person name="Mizubayashi T."/>
            <person name="Mukai Y."/>
            <person name="Nagasaki H."/>
            <person name="Nagata Y."/>
            <person name="Naito S."/>
            <person name="Nakashima M."/>
            <person name="Nakama Y."/>
            <person name="Nakamichi Y."/>
            <person name="Nakamura M."/>
            <person name="Meguro A."/>
            <person name="Negishi M."/>
            <person name="Ohta I."/>
            <person name="Ohta T."/>
            <person name="Okamoto M."/>
            <person name="Ono N."/>
            <person name="Saji S."/>
            <person name="Sakaguchi M."/>
            <person name="Sakai K."/>
            <person name="Shibata M."/>
            <person name="Shimokawa T."/>
            <person name="Song J."/>
            <person name="Takazaki Y."/>
            <person name="Terasawa K."/>
            <person name="Tsugane M."/>
            <person name="Tsuji K."/>
            <person name="Ueda S."/>
            <person name="Waki K."/>
            <person name="Yamagata H."/>
            <person name="Yamamoto M."/>
            <person name="Yamamoto S."/>
            <person name="Yamane H."/>
            <person name="Yoshiki S."/>
            <person name="Yoshihara R."/>
            <person name="Yukawa K."/>
            <person name="Zhong H."/>
            <person name="Yano M."/>
            <person name="Yuan Q."/>
            <person name="Ouyang S."/>
            <person name="Liu J."/>
            <person name="Jones K.M."/>
            <person name="Gansberger K."/>
            <person name="Moffat K."/>
            <person name="Hill J."/>
            <person name="Bera J."/>
            <person name="Fadrosh D."/>
            <person name="Jin S."/>
            <person name="Johri S."/>
            <person name="Kim M."/>
            <person name="Overton L."/>
            <person name="Reardon M."/>
            <person name="Tsitrin T."/>
            <person name="Vuong H."/>
            <person name="Weaver B."/>
            <person name="Ciecko A."/>
            <person name="Tallon L."/>
            <person name="Jackson J."/>
            <person name="Pai G."/>
            <person name="Aken S.V."/>
            <person name="Utterback T."/>
            <person name="Reidmuller S."/>
            <person name="Feldblyum T."/>
            <person name="Hsiao J."/>
            <person name="Zismann V."/>
            <person name="Iobst S."/>
            <person name="de Vazeille A.R."/>
            <person name="Buell C.R."/>
            <person name="Ying K."/>
            <person name="Li Y."/>
            <person name="Lu T."/>
            <person name="Huang Y."/>
            <person name="Zhao Q."/>
            <person name="Feng Q."/>
            <person name="Zhang L."/>
            <person name="Zhu J."/>
            <person name="Weng Q."/>
            <person name="Mu J."/>
            <person name="Lu Y."/>
            <person name="Fan D."/>
            <person name="Liu Y."/>
            <person name="Guan J."/>
            <person name="Zhang Y."/>
            <person name="Yu S."/>
            <person name="Liu X."/>
            <person name="Zhang Y."/>
            <person name="Hong G."/>
            <person name="Han B."/>
            <person name="Choisne N."/>
            <person name="Demange N."/>
            <person name="Orjeda G."/>
            <person name="Samain S."/>
            <person name="Cattolico L."/>
            <person name="Pelletier E."/>
            <person name="Couloux A."/>
            <person name="Segurens B."/>
            <person name="Wincker P."/>
            <person name="D'Hont A."/>
            <person name="Scarpelli C."/>
            <person name="Weissenbach J."/>
            <person name="Salanoubat M."/>
            <person name="Quetier F."/>
            <person name="Yu Y."/>
            <person name="Kim H.R."/>
            <person name="Rambo T."/>
            <person name="Currie J."/>
            <person name="Collura K."/>
            <person name="Luo M."/>
            <person name="Yang T."/>
            <person name="Ammiraju J.S.S."/>
            <person name="Engler F."/>
            <person name="Soderlund C."/>
            <person name="Wing R.A."/>
            <person name="Palmer L.E."/>
            <person name="de la Bastide M."/>
            <person name="Spiegel L."/>
            <person name="Nascimento L."/>
            <person name="Zutavern T."/>
            <person name="O'Shaughnessy A."/>
            <person name="Dike S."/>
            <person name="Dedhia N."/>
            <person name="Preston R."/>
            <person name="Balija V."/>
            <person name="McCombie W.R."/>
            <person name="Chow T."/>
            <person name="Chen H."/>
            <person name="Chung M."/>
            <person name="Chen C."/>
            <person name="Shaw J."/>
            <person name="Wu H."/>
            <person name="Hsiao K."/>
            <person name="Chao Y."/>
            <person name="Chu M."/>
            <person name="Cheng C."/>
            <person name="Hour A."/>
            <person name="Lee P."/>
            <person name="Lin S."/>
            <person name="Lin Y."/>
            <person name="Liou J."/>
            <person name="Liu S."/>
            <person name="Hsing Y."/>
            <person name="Raghuvanshi S."/>
            <person name="Mohanty A."/>
            <person name="Bharti A.K."/>
            <person name="Gaur A."/>
            <person name="Gupta V."/>
            <person name="Kumar D."/>
            <person name="Ravi V."/>
            <person name="Vij S."/>
            <person name="Kapur A."/>
            <person name="Khurana P."/>
            <person name="Khurana P."/>
            <person name="Khurana J.P."/>
            <person name="Tyagi A.K."/>
            <person name="Gaikwad K."/>
            <person name="Singh A."/>
            <person name="Dalal V."/>
            <person name="Srivastava S."/>
            <person name="Dixit A."/>
            <person name="Pal A.K."/>
            <person name="Ghazi I.A."/>
            <person name="Yadav M."/>
            <person name="Pandit A."/>
            <person name="Bhargava A."/>
            <person name="Sureshbabu K."/>
            <person name="Batra K."/>
            <person name="Sharma T.R."/>
            <person name="Mohapatra T."/>
            <person name="Singh N.K."/>
            <person name="Messing J."/>
            <person name="Nelson A.B."/>
            <person name="Fuks G."/>
            <person name="Kavchok S."/>
            <person name="Keizer G."/>
            <person name="Linton E."/>
            <person name="Llaca V."/>
            <person name="Song R."/>
            <person name="Tanyolac B."/>
            <person name="Young S."/>
            <person name="Ho-Il K."/>
            <person name="Hahn J.H."/>
            <person name="Sangsakoo G."/>
            <person name="Vanavichit A."/>
            <person name="de Mattos Luiz.A.T."/>
            <person name="Zimmer P.D."/>
            <person name="Malone G."/>
            <person name="Dellagostin O."/>
            <person name="de Oliveira A.C."/>
            <person name="Bevan M."/>
            <person name="Bancroft I."/>
            <person name="Minx P."/>
            <person name="Cordum H."/>
            <person name="Wilson R."/>
            <person name="Cheng Z."/>
            <person name="Jin W."/>
            <person name="Jiang J."/>
            <person name="Leong S.A."/>
            <person name="Iwama H."/>
            <person name="Gojobori T."/>
            <person name="Itoh T."/>
            <person name="Niimura Y."/>
            <person name="Fujii Y."/>
            <person name="Habara T."/>
            <person name="Sakai H."/>
            <person name="Sato Y."/>
            <person name="Wilson G."/>
            <person name="Kumar K."/>
            <person name="McCouch S."/>
            <person name="Juretic N."/>
            <person name="Hoen D."/>
            <person name="Wright S."/>
            <person name="Bruskiewich R."/>
            <person name="Bureau T."/>
            <person name="Miyao A."/>
            <person name="Hirochika H."/>
            <person name="Nishikawa T."/>
            <person name="Kadowaki K."/>
            <person name="Sugiura M."/>
            <person name="Burr B."/>
            <person name="Sasaki T."/>
        </authorList>
    </citation>
    <scope>NUCLEOTIDE SEQUENCE [LARGE SCALE GENOMIC DNA]</scope>
    <source>
        <strain evidence="3">cv. Nipponbare</strain>
    </source>
</reference>
<evidence type="ECO:0000313" key="3">
    <source>
        <dbReference type="Proteomes" id="UP000000763"/>
    </source>
</evidence>
<dbReference type="Proteomes" id="UP000000763">
    <property type="component" value="Chromosome 3"/>
</dbReference>
<feature type="compositionally biased region" description="Pro residues" evidence="1">
    <location>
        <begin position="45"/>
        <end position="63"/>
    </location>
</feature>
<gene>
    <name evidence="2" type="primary">OSJNBa0077G22.26</name>
</gene>
<feature type="compositionally biased region" description="Low complexity" evidence="1">
    <location>
        <begin position="69"/>
        <end position="91"/>
    </location>
</feature>
<dbReference type="AlphaFoldDB" id="Q94H44"/>
<proteinExistence type="predicted"/>
<organism evidence="2 3">
    <name type="scientific">Oryza sativa subsp. japonica</name>
    <name type="common">Rice</name>
    <dbReference type="NCBI Taxonomy" id="39947"/>
    <lineage>
        <taxon>Eukaryota</taxon>
        <taxon>Viridiplantae</taxon>
        <taxon>Streptophyta</taxon>
        <taxon>Embryophyta</taxon>
        <taxon>Tracheophyta</taxon>
        <taxon>Spermatophyta</taxon>
        <taxon>Magnoliopsida</taxon>
        <taxon>Liliopsida</taxon>
        <taxon>Poales</taxon>
        <taxon>Poaceae</taxon>
        <taxon>BOP clade</taxon>
        <taxon>Oryzoideae</taxon>
        <taxon>Oryzeae</taxon>
        <taxon>Oryzinae</taxon>
        <taxon>Oryza</taxon>
        <taxon>Oryza sativa</taxon>
    </lineage>
</organism>
<sequence length="258" mass="28258">MGRRPILSFLPPSLLGRPQAEAQPGRPAALLSRGRRQVGPTCRVLPPPPAAPGAPPRPQPLPRPRLRLLRATSTTSALAPRLPRPLPSLSRPRPRPRWPGFDFRIPPLSPPPLPTSAGDSHLSRPRPVLSPYLIFSVAPSRFFPISPTSPEPPIAPAPCNLLPPLFPLLRPPLAAARVAAAPRRLRRRVRKAKLHPGRPFPVEFRRRNSPPLALRAPGSSSAGCRILPWLAVAVRHRLPPRRPPSVRHPSPLFPFLSS</sequence>
<evidence type="ECO:0000313" key="2">
    <source>
        <dbReference type="EMBL" id="AAK52147.1"/>
    </source>
</evidence>
<dbReference type="EMBL" id="AC084831">
    <property type="protein sequence ID" value="AAK52147.1"/>
    <property type="molecule type" value="Genomic_DNA"/>
</dbReference>